<feature type="chain" id="PRO_5046952459" evidence="5">
    <location>
        <begin position="25"/>
        <end position="774"/>
    </location>
</feature>
<dbReference type="Pfam" id="PF01804">
    <property type="entry name" value="Penicil_amidase"/>
    <property type="match status" value="1"/>
</dbReference>
<dbReference type="InterPro" id="IPR023343">
    <property type="entry name" value="Penicillin_amidase_dom1"/>
</dbReference>
<proteinExistence type="inferred from homology"/>
<dbReference type="InterPro" id="IPR043147">
    <property type="entry name" value="Penicillin_amidase_A-knob"/>
</dbReference>
<dbReference type="EMBL" id="JAOTJD010000004">
    <property type="protein sequence ID" value="MFD3263074.1"/>
    <property type="molecule type" value="Genomic_DNA"/>
</dbReference>
<dbReference type="SUPFAM" id="SSF56235">
    <property type="entry name" value="N-terminal nucleophile aminohydrolases (Ntn hydrolases)"/>
    <property type="match status" value="1"/>
</dbReference>
<evidence type="ECO:0000256" key="5">
    <source>
        <dbReference type="SAM" id="SignalP"/>
    </source>
</evidence>
<comment type="similarity">
    <text evidence="1">Belongs to the peptidase S45 family.</text>
</comment>
<dbReference type="CDD" id="cd01936">
    <property type="entry name" value="Ntn_CA"/>
    <property type="match status" value="1"/>
</dbReference>
<gene>
    <name evidence="6" type="ORF">OCL97_03730</name>
</gene>
<dbReference type="Gene3D" id="1.10.439.10">
    <property type="entry name" value="Penicillin Amidohydrolase, domain 1"/>
    <property type="match status" value="1"/>
</dbReference>
<protein>
    <submittedName>
        <fullName evidence="6">Acylase</fullName>
    </submittedName>
</protein>
<dbReference type="InterPro" id="IPR043146">
    <property type="entry name" value="Penicillin_amidase_N_B-knob"/>
</dbReference>
<keyword evidence="3" id="KW-0378">Hydrolase</keyword>
<organism evidence="6 7">
    <name type="scientific">Phenylobacterium ferrooxidans</name>
    <dbReference type="NCBI Taxonomy" id="2982689"/>
    <lineage>
        <taxon>Bacteria</taxon>
        <taxon>Pseudomonadati</taxon>
        <taxon>Pseudomonadota</taxon>
        <taxon>Alphaproteobacteria</taxon>
        <taxon>Caulobacterales</taxon>
        <taxon>Caulobacteraceae</taxon>
        <taxon>Phenylobacterium</taxon>
    </lineage>
</organism>
<sequence>MSGKLSALWGAALVGLVLAGGAQAAPAYKAKISRTAYGIPHVEAADYRGIGYGQAYAFAQDNLCLLADKVVTVNGERSKYFGPDGATTIAFAETKNLESDFFFHANLDVAALNTNFDKLSADYRNMVLGYVAGYNRFLRDTPKASLPAACRDAVWLRPITLDDMLRLNEERMIQASGGAWLRQVNAAAPPALKTQAALDAPGLPTEPEQFGLGSNGWAFGRDVTANKSGVLLGNPHFPWETTNRFYQVHLTIPGKLDVMGVTIGGAPGMSIGFNKDVAWTHTVSTDRHFTVFELSLDPADPTAYYVDGKRLTMATKAVTVEVKDGPAQTRMAYSSIYGPMVVMPQVGVAWTAKTAYALRDANKNNVRSGDTWLGIARARSVGEIRAGITKTLGIPWVNTIASDRRGDVLYADITATPNVTAELSKTCAPPSGLGALSASARIFVLDGARSACNWQVAAGTPSPGLMPGEVMPAQVRTDYVANSNDSYWLANGRAPMAAFPPIVGPAANVQNLRTRSGLMEIEARLAGTDGLPGKSIDPAAVWEMLYRNRNLAADLAIPDLLKMCAEAPSGTSTAGKDVSLVDACTVLAQWDRRMNVDSRGAHLFVEFWRKADRIAGLWSTPFDAADPVHTPNGLNTTASSKLKTALADAVELLATKNVALDAPWGEVQYAVRGDQKIPVHGGEGTAGVLNAQQSAWVGSGLVPFHGSSYIQVVTFGAKGPVAEAILTYDQSTDPASPHYADQSKLHSKKGRVRLPFSAAEIAADKALKVTTIEE</sequence>
<keyword evidence="4" id="KW-0865">Zymogen</keyword>
<name>A0ABW6CJZ5_9CAUL</name>
<dbReference type="Gene3D" id="2.30.120.10">
    <property type="match status" value="1"/>
</dbReference>
<keyword evidence="7" id="KW-1185">Reference proteome</keyword>
<evidence type="ECO:0000256" key="1">
    <source>
        <dbReference type="ARBA" id="ARBA00006586"/>
    </source>
</evidence>
<dbReference type="Proteomes" id="UP001598130">
    <property type="component" value="Unassembled WGS sequence"/>
</dbReference>
<dbReference type="InterPro" id="IPR029055">
    <property type="entry name" value="Ntn_hydrolases_N"/>
</dbReference>
<keyword evidence="2 5" id="KW-0732">Signal</keyword>
<dbReference type="Gene3D" id="3.60.20.10">
    <property type="entry name" value="Glutamine Phosphoribosylpyrophosphate, subunit 1, domain 1"/>
    <property type="match status" value="1"/>
</dbReference>
<evidence type="ECO:0000313" key="7">
    <source>
        <dbReference type="Proteomes" id="UP001598130"/>
    </source>
</evidence>
<evidence type="ECO:0000256" key="3">
    <source>
        <dbReference type="ARBA" id="ARBA00022801"/>
    </source>
</evidence>
<dbReference type="RefSeq" id="WP_377367709.1">
    <property type="nucleotide sequence ID" value="NZ_JAOTJD010000004.1"/>
</dbReference>
<dbReference type="PANTHER" id="PTHR34218:SF3">
    <property type="entry name" value="ACYL-HOMOSERINE LACTONE ACYLASE PVDQ"/>
    <property type="match status" value="1"/>
</dbReference>
<evidence type="ECO:0000256" key="2">
    <source>
        <dbReference type="ARBA" id="ARBA00022729"/>
    </source>
</evidence>
<comment type="caution">
    <text evidence="6">The sequence shown here is derived from an EMBL/GenBank/DDBJ whole genome shotgun (WGS) entry which is preliminary data.</text>
</comment>
<reference evidence="6 7" key="1">
    <citation type="submission" date="2022-09" db="EMBL/GenBank/DDBJ databases">
        <title>New species of Phenylobacterium.</title>
        <authorList>
            <person name="Mieszkin S."/>
        </authorList>
    </citation>
    <scope>NUCLEOTIDE SEQUENCE [LARGE SCALE GENOMIC DNA]</scope>
    <source>
        <strain evidence="6 7">HK31-G</strain>
    </source>
</reference>
<dbReference type="Gene3D" id="1.10.1400.10">
    <property type="match status" value="1"/>
</dbReference>
<dbReference type="PANTHER" id="PTHR34218">
    <property type="entry name" value="PEPTIDASE S45 PENICILLIN AMIDASE"/>
    <property type="match status" value="1"/>
</dbReference>
<feature type="signal peptide" evidence="5">
    <location>
        <begin position="1"/>
        <end position="24"/>
    </location>
</feature>
<evidence type="ECO:0000256" key="4">
    <source>
        <dbReference type="ARBA" id="ARBA00023145"/>
    </source>
</evidence>
<accession>A0ABW6CJZ5</accession>
<evidence type="ECO:0000313" key="6">
    <source>
        <dbReference type="EMBL" id="MFD3263074.1"/>
    </source>
</evidence>
<dbReference type="InterPro" id="IPR002692">
    <property type="entry name" value="S45"/>
</dbReference>